<dbReference type="Proteomes" id="UP001596472">
    <property type="component" value="Unassembled WGS sequence"/>
</dbReference>
<keyword evidence="5" id="KW-0378">Hydrolase</keyword>
<organism evidence="5 6">
    <name type="scientific">Haloferula chungangensis</name>
    <dbReference type="NCBI Taxonomy" id="1048331"/>
    <lineage>
        <taxon>Bacteria</taxon>
        <taxon>Pseudomonadati</taxon>
        <taxon>Verrucomicrobiota</taxon>
        <taxon>Verrucomicrobiia</taxon>
        <taxon>Verrucomicrobiales</taxon>
        <taxon>Verrucomicrobiaceae</taxon>
        <taxon>Haloferula</taxon>
    </lineage>
</organism>
<dbReference type="CDD" id="cd03404">
    <property type="entry name" value="SPFH_HflK"/>
    <property type="match status" value="1"/>
</dbReference>
<dbReference type="InterPro" id="IPR001107">
    <property type="entry name" value="Band_7"/>
</dbReference>
<evidence type="ECO:0000256" key="2">
    <source>
        <dbReference type="ARBA" id="ARBA00006971"/>
    </source>
</evidence>
<dbReference type="RefSeq" id="WP_379709879.1">
    <property type="nucleotide sequence ID" value="NZ_JBHTBS010000002.1"/>
</dbReference>
<dbReference type="InterPro" id="IPR010201">
    <property type="entry name" value="HflK"/>
</dbReference>
<accession>A0ABW2L5G2</accession>
<name>A0ABW2L5G2_9BACT</name>
<dbReference type="EMBL" id="JBHTBS010000002">
    <property type="protein sequence ID" value="MFC7336544.1"/>
    <property type="molecule type" value="Genomic_DNA"/>
</dbReference>
<keyword evidence="6" id="KW-1185">Reference proteome</keyword>
<dbReference type="GO" id="GO:0008233">
    <property type="term" value="F:peptidase activity"/>
    <property type="evidence" value="ECO:0007669"/>
    <property type="project" value="UniProtKB-KW"/>
</dbReference>
<gene>
    <name evidence="5" type="primary">hflK</name>
    <name evidence="5" type="ORF">ACFQY0_05085</name>
</gene>
<dbReference type="SMART" id="SM00244">
    <property type="entry name" value="PHB"/>
    <property type="match status" value="1"/>
</dbReference>
<sequence>MTTRSIRKQGRAVEALLILLKHLTAHARWLFAALLLFYALSGVRSVRSNEQALLLRFGKIQPEIHGPGLLIGMPDPFDRLVRFETGREFSIPLNGWATGGVKISDPETALELNDEQLTRAIQKSPNDPDSEAVPEKPAGSTLDPVVDGYTLTADFNIIQGRFVLRYRINDPFLYATAGDDIDTLLSRLAYRALSSQIGTRNIDSSLTADRRELAARAADSTRILAGELNLGVSITAIDIIELAPPSQVVAAFEDVSNARQFAKTIYENSRQYHDETLEKYRGEAAAITYRAEGHAAKLTSTAAGESAAFQEMLVEHRRSPALVSQRLLSETLSTVLGGVQSRTLVPAGQARPSLMIEPAPEFSR</sequence>
<evidence type="ECO:0000256" key="1">
    <source>
        <dbReference type="ARBA" id="ARBA00004167"/>
    </source>
</evidence>
<dbReference type="SUPFAM" id="SSF117892">
    <property type="entry name" value="Band 7/SPFH domain"/>
    <property type="match status" value="1"/>
</dbReference>
<comment type="subcellular location">
    <subcellularLocation>
        <location evidence="1">Membrane</location>
        <topology evidence="1">Single-pass membrane protein</topology>
    </subcellularLocation>
</comment>
<proteinExistence type="inferred from homology"/>
<dbReference type="Pfam" id="PF01145">
    <property type="entry name" value="Band_7"/>
    <property type="match status" value="1"/>
</dbReference>
<evidence type="ECO:0000313" key="6">
    <source>
        <dbReference type="Proteomes" id="UP001596472"/>
    </source>
</evidence>
<feature type="domain" description="Band 7" evidence="4">
    <location>
        <begin position="41"/>
        <end position="256"/>
    </location>
</feature>
<evidence type="ECO:0000313" key="5">
    <source>
        <dbReference type="EMBL" id="MFC7336544.1"/>
    </source>
</evidence>
<feature type="region of interest" description="Disordered" evidence="3">
    <location>
        <begin position="122"/>
        <end position="141"/>
    </location>
</feature>
<keyword evidence="5" id="KW-0645">Protease</keyword>
<reference evidence="6" key="1">
    <citation type="journal article" date="2019" name="Int. J. Syst. Evol. Microbiol.">
        <title>The Global Catalogue of Microorganisms (GCM) 10K type strain sequencing project: providing services to taxonomists for standard genome sequencing and annotation.</title>
        <authorList>
            <consortium name="The Broad Institute Genomics Platform"/>
            <consortium name="The Broad Institute Genome Sequencing Center for Infectious Disease"/>
            <person name="Wu L."/>
            <person name="Ma J."/>
        </authorList>
    </citation>
    <scope>NUCLEOTIDE SEQUENCE [LARGE SCALE GENOMIC DNA]</scope>
    <source>
        <strain evidence="6">CGMCC 4.1467</strain>
    </source>
</reference>
<evidence type="ECO:0000256" key="3">
    <source>
        <dbReference type="SAM" id="MobiDB-lite"/>
    </source>
</evidence>
<evidence type="ECO:0000259" key="4">
    <source>
        <dbReference type="SMART" id="SM00244"/>
    </source>
</evidence>
<comment type="similarity">
    <text evidence="2">Belongs to the band 7/mec-2 family. HflK subfamily.</text>
</comment>
<protein>
    <submittedName>
        <fullName evidence="5">Protease modulator HflK</fullName>
    </submittedName>
</protein>
<comment type="caution">
    <text evidence="5">The sequence shown here is derived from an EMBL/GenBank/DDBJ whole genome shotgun (WGS) entry which is preliminary data.</text>
</comment>
<dbReference type="Gene3D" id="3.30.479.30">
    <property type="entry name" value="Band 7 domain"/>
    <property type="match status" value="1"/>
</dbReference>
<dbReference type="InterPro" id="IPR036013">
    <property type="entry name" value="Band_7/SPFH_dom_sf"/>
</dbReference>
<dbReference type="GO" id="GO:0006508">
    <property type="term" value="P:proteolysis"/>
    <property type="evidence" value="ECO:0007669"/>
    <property type="project" value="UniProtKB-KW"/>
</dbReference>